<feature type="compositionally biased region" description="Basic residues" evidence="1">
    <location>
        <begin position="239"/>
        <end position="251"/>
    </location>
</feature>
<evidence type="ECO:0000256" key="1">
    <source>
        <dbReference type="SAM" id="MobiDB-lite"/>
    </source>
</evidence>
<reference evidence="2 3" key="1">
    <citation type="submission" date="2019-05" db="EMBL/GenBank/DDBJ databases">
        <title>Mikania micrantha, genome provides insights into the molecular mechanism of rapid growth.</title>
        <authorList>
            <person name="Liu B."/>
        </authorList>
    </citation>
    <scope>NUCLEOTIDE SEQUENCE [LARGE SCALE GENOMIC DNA]</scope>
    <source>
        <strain evidence="2">NLD-2019</strain>
        <tissue evidence="2">Leaf</tissue>
    </source>
</reference>
<dbReference type="EMBL" id="SZYD01000009">
    <property type="protein sequence ID" value="KAD5317906.1"/>
    <property type="molecule type" value="Genomic_DNA"/>
</dbReference>
<comment type="caution">
    <text evidence="2">The sequence shown here is derived from an EMBL/GenBank/DDBJ whole genome shotgun (WGS) entry which is preliminary data.</text>
</comment>
<evidence type="ECO:0000313" key="2">
    <source>
        <dbReference type="EMBL" id="KAD5317906.1"/>
    </source>
</evidence>
<feature type="region of interest" description="Disordered" evidence="1">
    <location>
        <begin position="114"/>
        <end position="136"/>
    </location>
</feature>
<protein>
    <submittedName>
        <fullName evidence="2">Uncharacterized protein</fullName>
    </submittedName>
</protein>
<feature type="compositionally biased region" description="Basic and acidic residues" evidence="1">
    <location>
        <begin position="170"/>
        <end position="182"/>
    </location>
</feature>
<feature type="region of interest" description="Disordered" evidence="1">
    <location>
        <begin position="1"/>
        <end position="50"/>
    </location>
</feature>
<organism evidence="2 3">
    <name type="scientific">Mikania micrantha</name>
    <name type="common">bitter vine</name>
    <dbReference type="NCBI Taxonomy" id="192012"/>
    <lineage>
        <taxon>Eukaryota</taxon>
        <taxon>Viridiplantae</taxon>
        <taxon>Streptophyta</taxon>
        <taxon>Embryophyta</taxon>
        <taxon>Tracheophyta</taxon>
        <taxon>Spermatophyta</taxon>
        <taxon>Magnoliopsida</taxon>
        <taxon>eudicotyledons</taxon>
        <taxon>Gunneridae</taxon>
        <taxon>Pentapetalae</taxon>
        <taxon>asterids</taxon>
        <taxon>campanulids</taxon>
        <taxon>Asterales</taxon>
        <taxon>Asteraceae</taxon>
        <taxon>Asteroideae</taxon>
        <taxon>Heliantheae alliance</taxon>
        <taxon>Eupatorieae</taxon>
        <taxon>Mikania</taxon>
    </lineage>
</organism>
<dbReference type="AlphaFoldDB" id="A0A5N6NT82"/>
<name>A0A5N6NT82_9ASTR</name>
<feature type="compositionally biased region" description="Basic and acidic residues" evidence="1">
    <location>
        <begin position="116"/>
        <end position="135"/>
    </location>
</feature>
<keyword evidence="3" id="KW-1185">Reference proteome</keyword>
<gene>
    <name evidence="2" type="ORF">E3N88_17852</name>
</gene>
<evidence type="ECO:0000313" key="3">
    <source>
        <dbReference type="Proteomes" id="UP000326396"/>
    </source>
</evidence>
<feature type="compositionally biased region" description="Basic and acidic residues" evidence="1">
    <location>
        <begin position="189"/>
        <end position="226"/>
    </location>
</feature>
<feature type="region of interest" description="Disordered" evidence="1">
    <location>
        <begin position="73"/>
        <end position="92"/>
    </location>
</feature>
<dbReference type="Proteomes" id="UP000326396">
    <property type="component" value="Linkage Group LG17"/>
</dbReference>
<feature type="region of interest" description="Disordered" evidence="1">
    <location>
        <begin position="153"/>
        <end position="267"/>
    </location>
</feature>
<sequence>MALDNETKSPATETQKKKPTDVSAIEVDEDIENTKPGKEPHDEKSIEKTDEQKIIVPMEEMNLQDVEPIVTEKTIPETMITTEASESKEEIGETTARIIAKNMDEIIVVNEADSDVENKIQEEPNHVTDDKKEEIDPIVYEKQSVPMDEIAMKQQDVEMKDEQSNVEPLKINEKDAENDKQVKTTVEALESKENKTMHEENEKETTNVEKPSLEHVKIESKEEEKASATPKQSISLMGKVKKSFMKAKKAMSGKNNNTPETKEDEKA</sequence>
<accession>A0A5N6NT82</accession>
<feature type="compositionally biased region" description="Basic and acidic residues" evidence="1">
    <location>
        <begin position="32"/>
        <end position="50"/>
    </location>
</feature>
<proteinExistence type="predicted"/>